<reference evidence="2" key="1">
    <citation type="submission" date="2016-06" db="EMBL/GenBank/DDBJ databases">
        <title>Parallel loss of symbiosis genes in relatives of nitrogen-fixing non-legume Parasponia.</title>
        <authorList>
            <person name="Van Velzen R."/>
            <person name="Holmer R."/>
            <person name="Bu F."/>
            <person name="Rutten L."/>
            <person name="Van Zeijl A."/>
            <person name="Liu W."/>
            <person name="Santuari L."/>
            <person name="Cao Q."/>
            <person name="Sharma T."/>
            <person name="Shen D."/>
            <person name="Roswanjaya Y."/>
            <person name="Wardhani T."/>
            <person name="Kalhor M.S."/>
            <person name="Jansen J."/>
            <person name="Van den Hoogen J."/>
            <person name="Gungor B."/>
            <person name="Hartog M."/>
            <person name="Hontelez J."/>
            <person name="Verver J."/>
            <person name="Yang W.-C."/>
            <person name="Schijlen E."/>
            <person name="Repin R."/>
            <person name="Schilthuizen M."/>
            <person name="Schranz E."/>
            <person name="Heidstra R."/>
            <person name="Miyata K."/>
            <person name="Fedorova E."/>
            <person name="Kohlen W."/>
            <person name="Bisseling T."/>
            <person name="Smit S."/>
            <person name="Geurts R."/>
        </authorList>
    </citation>
    <scope>NUCLEOTIDE SEQUENCE [LARGE SCALE GENOMIC DNA]</scope>
    <source>
        <strain evidence="2">cv. RG33-2</strain>
    </source>
</reference>
<sequence length="174" mass="20590">MSLHFLGVWRETSILCSSCTKKRCGRDFDFNGMRDFQNAASDCLLADLGYVSEMMTWNNGYEEDTITERRDRVLYNGFWGSDHLDLHPVLDTTLIRNQVSRRSRCLLFELWWLKDKKCREIIKRVWEREPAIDVDNLFMRKLEKCSRVSYQMGFGENTESSQRKSKLSVEKLNP</sequence>
<dbReference type="AlphaFoldDB" id="A0A2P5FFS2"/>
<dbReference type="PANTHER" id="PTHR33710:SF62">
    <property type="entry name" value="DUF4283 DOMAIN PROTEIN"/>
    <property type="match status" value="1"/>
</dbReference>
<name>A0A2P5FFS2_TREOI</name>
<accession>A0A2P5FFS2</accession>
<gene>
    <name evidence="1" type="ORF">TorRG33x02_076120</name>
</gene>
<evidence type="ECO:0000313" key="2">
    <source>
        <dbReference type="Proteomes" id="UP000237000"/>
    </source>
</evidence>
<organism evidence="1 2">
    <name type="scientific">Trema orientale</name>
    <name type="common">Charcoal tree</name>
    <name type="synonym">Celtis orientalis</name>
    <dbReference type="NCBI Taxonomy" id="63057"/>
    <lineage>
        <taxon>Eukaryota</taxon>
        <taxon>Viridiplantae</taxon>
        <taxon>Streptophyta</taxon>
        <taxon>Embryophyta</taxon>
        <taxon>Tracheophyta</taxon>
        <taxon>Spermatophyta</taxon>
        <taxon>Magnoliopsida</taxon>
        <taxon>eudicotyledons</taxon>
        <taxon>Gunneridae</taxon>
        <taxon>Pentapetalae</taxon>
        <taxon>rosids</taxon>
        <taxon>fabids</taxon>
        <taxon>Rosales</taxon>
        <taxon>Cannabaceae</taxon>
        <taxon>Trema</taxon>
    </lineage>
</organism>
<evidence type="ECO:0008006" key="3">
    <source>
        <dbReference type="Google" id="ProtNLM"/>
    </source>
</evidence>
<keyword evidence="2" id="KW-1185">Reference proteome</keyword>
<dbReference type="Proteomes" id="UP000237000">
    <property type="component" value="Unassembled WGS sequence"/>
</dbReference>
<protein>
    <recommendedName>
        <fullName evidence="3">Endonuclease/exonuclease/phosphatase</fullName>
    </recommendedName>
</protein>
<dbReference type="PANTHER" id="PTHR33710">
    <property type="entry name" value="BNAC02G09200D PROTEIN"/>
    <property type="match status" value="1"/>
</dbReference>
<comment type="caution">
    <text evidence="1">The sequence shown here is derived from an EMBL/GenBank/DDBJ whole genome shotgun (WGS) entry which is preliminary data.</text>
</comment>
<dbReference type="InParanoid" id="A0A2P5FFS2"/>
<dbReference type="OrthoDB" id="1935929at2759"/>
<evidence type="ECO:0000313" key="1">
    <source>
        <dbReference type="EMBL" id="PON96631.1"/>
    </source>
</evidence>
<dbReference type="EMBL" id="JXTC01000037">
    <property type="protein sequence ID" value="PON96631.1"/>
    <property type="molecule type" value="Genomic_DNA"/>
</dbReference>
<proteinExistence type="predicted"/>